<dbReference type="SMART" id="SM00244">
    <property type="entry name" value="PHB"/>
    <property type="match status" value="1"/>
</dbReference>
<evidence type="ECO:0000256" key="2">
    <source>
        <dbReference type="SAM" id="Phobius"/>
    </source>
</evidence>
<comment type="caution">
    <text evidence="4">The sequence shown here is derived from an EMBL/GenBank/DDBJ whole genome shotgun (WGS) entry which is preliminary data.</text>
</comment>
<evidence type="ECO:0000256" key="1">
    <source>
        <dbReference type="ARBA" id="ARBA00008164"/>
    </source>
</evidence>
<keyword evidence="2" id="KW-1133">Transmembrane helix</keyword>
<keyword evidence="5" id="KW-1185">Reference proteome</keyword>
<dbReference type="Gene3D" id="3.30.479.30">
    <property type="entry name" value="Band 7 domain"/>
    <property type="match status" value="1"/>
</dbReference>
<evidence type="ECO:0000313" key="4">
    <source>
        <dbReference type="EMBL" id="MBD7965874.1"/>
    </source>
</evidence>
<dbReference type="InterPro" id="IPR001972">
    <property type="entry name" value="Stomatin_HflK_fam"/>
</dbReference>
<sequence>MKSFLEYLVVIGFVSIVVFAILSIIKKFFASVTVYEYERGVKFQHGAFQKIVGPGKHKYSPSSTEIMVFDMRPTILQLNGQELLTADQLSVKISVAVKYQITDPQILISEYEDYEEHIYMNVQLKLRDVVSSLELDDLLGKRNEVNDALQQLLVDNAFAGLSILSVDIKDIMLSAELKKAFLEVIKAKKEAQSSLERARGEAATLRSLANTAKMLENNPELAKLRLMKTIENAKGNTFVIDMSDGNHSTKEQSNA</sequence>
<accession>A0ABR8SQU9</accession>
<organism evidence="4 5">
    <name type="scientific">Fictibacillus norfolkensis</name>
    <dbReference type="NCBI Taxonomy" id="2762233"/>
    <lineage>
        <taxon>Bacteria</taxon>
        <taxon>Bacillati</taxon>
        <taxon>Bacillota</taxon>
        <taxon>Bacilli</taxon>
        <taxon>Bacillales</taxon>
        <taxon>Fictibacillaceae</taxon>
        <taxon>Fictibacillus</taxon>
    </lineage>
</organism>
<evidence type="ECO:0000313" key="5">
    <source>
        <dbReference type="Proteomes" id="UP000603641"/>
    </source>
</evidence>
<keyword evidence="2" id="KW-0472">Membrane</keyword>
<dbReference type="PANTHER" id="PTHR10264:SF83">
    <property type="entry name" value="BLL5629 PROTEIN"/>
    <property type="match status" value="1"/>
</dbReference>
<dbReference type="PANTHER" id="PTHR10264">
    <property type="entry name" value="BAND 7 PROTEIN-RELATED"/>
    <property type="match status" value="1"/>
</dbReference>
<comment type="similarity">
    <text evidence="1">Belongs to the band 7/mec-2 family.</text>
</comment>
<dbReference type="InterPro" id="IPR043202">
    <property type="entry name" value="Band-7_stomatin-like"/>
</dbReference>
<name>A0ABR8SQU9_9BACL</name>
<dbReference type="InterPro" id="IPR036013">
    <property type="entry name" value="Band_7/SPFH_dom_sf"/>
</dbReference>
<dbReference type="CDD" id="cd13438">
    <property type="entry name" value="SPFH_eoslipins_u2"/>
    <property type="match status" value="1"/>
</dbReference>
<dbReference type="Proteomes" id="UP000603641">
    <property type="component" value="Unassembled WGS sequence"/>
</dbReference>
<feature type="domain" description="Band 7" evidence="3">
    <location>
        <begin position="29"/>
        <end position="185"/>
    </location>
</feature>
<proteinExistence type="inferred from homology"/>
<protein>
    <submittedName>
        <fullName evidence="4">Slipin family protein</fullName>
    </submittedName>
</protein>
<dbReference type="InterPro" id="IPR001107">
    <property type="entry name" value="Band_7"/>
</dbReference>
<dbReference type="Pfam" id="PF01145">
    <property type="entry name" value="Band_7"/>
    <property type="match status" value="1"/>
</dbReference>
<dbReference type="RefSeq" id="WP_191755102.1">
    <property type="nucleotide sequence ID" value="NZ_JACSQM010000010.1"/>
</dbReference>
<reference evidence="4 5" key="1">
    <citation type="submission" date="2020-08" db="EMBL/GenBank/DDBJ databases">
        <title>A Genomic Blueprint of the Chicken Gut Microbiome.</title>
        <authorList>
            <person name="Gilroy R."/>
            <person name="Ravi A."/>
            <person name="Getino M."/>
            <person name="Pursley I."/>
            <person name="Horton D.L."/>
            <person name="Alikhan N.-F."/>
            <person name="Baker D."/>
            <person name="Gharbi K."/>
            <person name="Hall N."/>
            <person name="Watson M."/>
            <person name="Adriaenssens E.M."/>
            <person name="Foster-Nyarko E."/>
            <person name="Jarju S."/>
            <person name="Secka A."/>
            <person name="Antonio M."/>
            <person name="Oren A."/>
            <person name="Chaudhuri R."/>
            <person name="La Ragione R.M."/>
            <person name="Hildebrand F."/>
            <person name="Pallen M.J."/>
        </authorList>
    </citation>
    <scope>NUCLEOTIDE SEQUENCE [LARGE SCALE GENOMIC DNA]</scope>
    <source>
        <strain evidence="4 5">Sa2CUA10</strain>
    </source>
</reference>
<feature type="transmembrane region" description="Helical" evidence="2">
    <location>
        <begin position="7"/>
        <end position="25"/>
    </location>
</feature>
<dbReference type="EMBL" id="JACSQM010000010">
    <property type="protein sequence ID" value="MBD7965874.1"/>
    <property type="molecule type" value="Genomic_DNA"/>
</dbReference>
<gene>
    <name evidence="4" type="ORF">H9648_17575</name>
</gene>
<keyword evidence="2" id="KW-0812">Transmembrane</keyword>
<dbReference type="SUPFAM" id="SSF117892">
    <property type="entry name" value="Band 7/SPFH domain"/>
    <property type="match status" value="1"/>
</dbReference>
<evidence type="ECO:0000259" key="3">
    <source>
        <dbReference type="SMART" id="SM00244"/>
    </source>
</evidence>
<dbReference type="PRINTS" id="PR00721">
    <property type="entry name" value="STOMATIN"/>
</dbReference>